<evidence type="ECO:0000256" key="8">
    <source>
        <dbReference type="ARBA" id="ARBA00051542"/>
    </source>
</evidence>
<feature type="disulfide bond" description="Alternate" evidence="9">
    <location>
        <begin position="153"/>
        <end position="250"/>
    </location>
</feature>
<dbReference type="PANTHER" id="PTHR11933:SF5">
    <property type="entry name" value="MITOCHONDRIAL TRNA-SPECIFIC 2-THIOURIDYLASE 1"/>
    <property type="match status" value="1"/>
</dbReference>
<keyword evidence="4 9" id="KW-0547">Nucleotide-binding</keyword>
<dbReference type="HAMAP" id="MF_00144">
    <property type="entry name" value="tRNA_thiouridyl_MnmA"/>
    <property type="match status" value="1"/>
</dbReference>
<comment type="caution">
    <text evidence="13">The sequence shown here is derived from an EMBL/GenBank/DDBJ whole genome shotgun (WGS) entry which is preliminary data.</text>
</comment>
<dbReference type="EMBL" id="SRXW01000005">
    <property type="protein sequence ID" value="TGY87630.1"/>
    <property type="molecule type" value="Genomic_DNA"/>
</dbReference>
<evidence type="ECO:0000256" key="3">
    <source>
        <dbReference type="ARBA" id="ARBA00022694"/>
    </source>
</evidence>
<dbReference type="SUPFAM" id="SSF52402">
    <property type="entry name" value="Adenine nucleotide alpha hydrolases-like"/>
    <property type="match status" value="1"/>
</dbReference>
<sequence length="413" mass="44116">MTTLFDRTPARAGGAPVAAPPGPRAMDADRVDALMAEFGLVGDFLDLGGDPSSHRVVAAMSGGVDSSVVAAVLHRAGYDVVGMTLQLYDHGEAIHRKGACCAGQDIHDARRVAEALGFPHYVLDYESRFREQVMEDFAETYLAGATPIPCVRCNQTVKFADLLATARQLGADALATGHYIRRQMAGGNRPELRRAADAGKDQSYFLFATTGEQLDFLRFPLGHLTKDQTRALAEAFGLVVAHKPDSQDICFVPDGDYASVVKKLRPDAAVPGEIVHLDGRVLGTHEGVIHYTVGQRRGLGIATGEPLYVVRLDAENARVIVGPREALEVTRIRLADVNWIGDGDLAEADGLPVGVKVRSTRPPTPAALEVRDGAVTVILHRGEEGVAPGQACVFYSAGDHDRVLGGGWIAATR</sequence>
<feature type="domain" description="tRNA-specific 2-thiouridylase MnmA-like C-terminal" evidence="11">
    <location>
        <begin position="330"/>
        <end position="409"/>
    </location>
</feature>
<evidence type="ECO:0000259" key="11">
    <source>
        <dbReference type="Pfam" id="PF20258"/>
    </source>
</evidence>
<dbReference type="PANTHER" id="PTHR11933">
    <property type="entry name" value="TRNA 5-METHYLAMINOMETHYL-2-THIOURIDYLATE -METHYLTRANSFERASE"/>
    <property type="match status" value="1"/>
</dbReference>
<feature type="binding site" evidence="9">
    <location>
        <begin position="59"/>
        <end position="66"/>
    </location>
    <ligand>
        <name>ATP</name>
        <dbReference type="ChEBI" id="CHEBI:30616"/>
    </ligand>
</feature>
<evidence type="ECO:0000256" key="4">
    <source>
        <dbReference type="ARBA" id="ARBA00022741"/>
    </source>
</evidence>
<organism evidence="13 14">
    <name type="scientific">Marinicauda algicola</name>
    <dbReference type="NCBI Taxonomy" id="2029849"/>
    <lineage>
        <taxon>Bacteria</taxon>
        <taxon>Pseudomonadati</taxon>
        <taxon>Pseudomonadota</taxon>
        <taxon>Alphaproteobacteria</taxon>
        <taxon>Maricaulales</taxon>
        <taxon>Maricaulaceae</taxon>
        <taxon>Marinicauda</taxon>
    </lineage>
</organism>
<name>A0A4S2GWW2_9PROT</name>
<dbReference type="InterPro" id="IPR023382">
    <property type="entry name" value="MnmA-like_central_sf"/>
</dbReference>
<accession>A0A4S2GWW2</accession>
<dbReference type="AlphaFoldDB" id="A0A4S2GWW2"/>
<dbReference type="EC" id="2.8.1.13" evidence="9"/>
<comment type="caution">
    <text evidence="9">Lacks conserved residue(s) required for the propagation of feature annotation.</text>
</comment>
<feature type="region of interest" description="Interaction with tRNA" evidence="9">
    <location>
        <begin position="200"/>
        <end position="202"/>
    </location>
</feature>
<keyword evidence="5 9" id="KW-0067">ATP-binding</keyword>
<dbReference type="Pfam" id="PF20259">
    <property type="entry name" value="tRNA_Me_trans_M"/>
    <property type="match status" value="1"/>
</dbReference>
<evidence type="ECO:0000313" key="13">
    <source>
        <dbReference type="EMBL" id="TGY87630.1"/>
    </source>
</evidence>
<evidence type="ECO:0000313" key="14">
    <source>
        <dbReference type="Proteomes" id="UP000308054"/>
    </source>
</evidence>
<dbReference type="NCBIfam" id="TIGR00420">
    <property type="entry name" value="trmU"/>
    <property type="match status" value="1"/>
</dbReference>
<keyword evidence="7 9" id="KW-1015">Disulfide bond</keyword>
<dbReference type="GO" id="GO:0005737">
    <property type="term" value="C:cytoplasm"/>
    <property type="evidence" value="ECO:0007669"/>
    <property type="project" value="UniProtKB-SubCell"/>
</dbReference>
<comment type="function">
    <text evidence="9">Catalyzes the 2-thiolation of uridine at the wobble position (U34) of tRNA, leading to the formation of s(2)U34.</text>
</comment>
<proteinExistence type="inferred from homology"/>
<feature type="region of interest" description="Disordered" evidence="10">
    <location>
        <begin position="1"/>
        <end position="23"/>
    </location>
</feature>
<feature type="binding site" evidence="9">
    <location>
        <position position="177"/>
    </location>
    <ligand>
        <name>ATP</name>
        <dbReference type="ChEBI" id="CHEBI:30616"/>
    </ligand>
</feature>
<feature type="domain" description="tRNA-specific 2-thiouridylase MnmA-like central" evidence="12">
    <location>
        <begin position="264"/>
        <end position="322"/>
    </location>
</feature>
<keyword evidence="1 9" id="KW-0820">tRNA-binding</keyword>
<dbReference type="InterPro" id="IPR014729">
    <property type="entry name" value="Rossmann-like_a/b/a_fold"/>
</dbReference>
<evidence type="ECO:0000256" key="2">
    <source>
        <dbReference type="ARBA" id="ARBA00022679"/>
    </source>
</evidence>
<feature type="site" description="Interaction with tRNA" evidence="9">
    <location>
        <position position="390"/>
    </location>
</feature>
<dbReference type="CDD" id="cd01998">
    <property type="entry name" value="MnmA_TRMU-like"/>
    <property type="match status" value="1"/>
</dbReference>
<feature type="site" description="Interaction with tRNA" evidence="9">
    <location>
        <position position="178"/>
    </location>
</feature>
<evidence type="ECO:0000256" key="6">
    <source>
        <dbReference type="ARBA" id="ARBA00022884"/>
    </source>
</evidence>
<feature type="active site" description="Cysteine persulfide intermediate" evidence="9">
    <location>
        <position position="250"/>
    </location>
</feature>
<evidence type="ECO:0000259" key="12">
    <source>
        <dbReference type="Pfam" id="PF20259"/>
    </source>
</evidence>
<dbReference type="GO" id="GO:0000049">
    <property type="term" value="F:tRNA binding"/>
    <property type="evidence" value="ECO:0007669"/>
    <property type="project" value="UniProtKB-KW"/>
</dbReference>
<dbReference type="GO" id="GO:0005524">
    <property type="term" value="F:ATP binding"/>
    <property type="evidence" value="ECO:0007669"/>
    <property type="project" value="UniProtKB-KW"/>
</dbReference>
<dbReference type="InterPro" id="IPR046885">
    <property type="entry name" value="MnmA-like_C"/>
</dbReference>
<dbReference type="OrthoDB" id="9800696at2"/>
<dbReference type="Gene3D" id="2.30.30.280">
    <property type="entry name" value="Adenine nucleotide alpha hydrolases-like domains"/>
    <property type="match status" value="1"/>
</dbReference>
<feature type="binding site" evidence="9">
    <location>
        <position position="85"/>
    </location>
    <ligand>
        <name>ATP</name>
        <dbReference type="ChEBI" id="CHEBI:30616"/>
    </ligand>
</feature>
<evidence type="ECO:0000256" key="1">
    <source>
        <dbReference type="ARBA" id="ARBA00022555"/>
    </source>
</evidence>
<evidence type="ECO:0000256" key="7">
    <source>
        <dbReference type="ARBA" id="ARBA00023157"/>
    </source>
</evidence>
<dbReference type="InterPro" id="IPR004506">
    <property type="entry name" value="MnmA-like"/>
</dbReference>
<dbReference type="FunFam" id="2.30.30.280:FF:000001">
    <property type="entry name" value="tRNA-specific 2-thiouridylase MnmA"/>
    <property type="match status" value="1"/>
</dbReference>
<dbReference type="Gene3D" id="3.40.50.620">
    <property type="entry name" value="HUPs"/>
    <property type="match status" value="1"/>
</dbReference>
<feature type="active site" description="Nucleophile" evidence="9">
    <location>
        <position position="153"/>
    </location>
</feature>
<dbReference type="InterPro" id="IPR046884">
    <property type="entry name" value="MnmA-like_central"/>
</dbReference>
<dbReference type="NCBIfam" id="NF001138">
    <property type="entry name" value="PRK00143.1"/>
    <property type="match status" value="1"/>
</dbReference>
<keyword evidence="6 9" id="KW-0694">RNA-binding</keyword>
<keyword evidence="2 9" id="KW-0808">Transferase</keyword>
<dbReference type="Pfam" id="PF20258">
    <property type="entry name" value="tRNA_Me_trans_C"/>
    <property type="match status" value="1"/>
</dbReference>
<gene>
    <name evidence="9 13" type="primary">mnmA</name>
    <name evidence="13" type="ORF">E5163_14440</name>
</gene>
<protein>
    <recommendedName>
        <fullName evidence="9">tRNA-specific 2-thiouridylase MnmA</fullName>
        <ecNumber evidence="9">2.8.1.13</ecNumber>
    </recommendedName>
</protein>
<dbReference type="Pfam" id="PF03054">
    <property type="entry name" value="tRNA_Me_trans"/>
    <property type="match status" value="1"/>
</dbReference>
<keyword evidence="9" id="KW-0963">Cytoplasm</keyword>
<dbReference type="Proteomes" id="UP000308054">
    <property type="component" value="Unassembled WGS sequence"/>
</dbReference>
<keyword evidence="3 9" id="KW-0819">tRNA processing</keyword>
<comment type="subcellular location">
    <subcellularLocation>
        <location evidence="9">Cytoplasm</location>
    </subcellularLocation>
</comment>
<dbReference type="GO" id="GO:0103016">
    <property type="term" value="F:tRNA-uridine 2-sulfurtransferase activity"/>
    <property type="evidence" value="ECO:0007669"/>
    <property type="project" value="UniProtKB-EC"/>
</dbReference>
<evidence type="ECO:0000256" key="5">
    <source>
        <dbReference type="ARBA" id="ARBA00022840"/>
    </source>
</evidence>
<comment type="catalytic activity">
    <reaction evidence="8 9">
        <text>S-sulfanyl-L-cysteinyl-[protein] + uridine(34) in tRNA + AH2 + ATP = 2-thiouridine(34) in tRNA + L-cysteinyl-[protein] + A + AMP + diphosphate + H(+)</text>
        <dbReference type="Rhea" id="RHEA:47032"/>
        <dbReference type="Rhea" id="RHEA-COMP:10131"/>
        <dbReference type="Rhea" id="RHEA-COMP:11726"/>
        <dbReference type="Rhea" id="RHEA-COMP:11727"/>
        <dbReference type="Rhea" id="RHEA-COMP:11728"/>
        <dbReference type="ChEBI" id="CHEBI:13193"/>
        <dbReference type="ChEBI" id="CHEBI:15378"/>
        <dbReference type="ChEBI" id="CHEBI:17499"/>
        <dbReference type="ChEBI" id="CHEBI:29950"/>
        <dbReference type="ChEBI" id="CHEBI:30616"/>
        <dbReference type="ChEBI" id="CHEBI:33019"/>
        <dbReference type="ChEBI" id="CHEBI:61963"/>
        <dbReference type="ChEBI" id="CHEBI:65315"/>
        <dbReference type="ChEBI" id="CHEBI:87170"/>
        <dbReference type="ChEBI" id="CHEBI:456215"/>
        <dbReference type="EC" id="2.8.1.13"/>
    </reaction>
</comment>
<evidence type="ECO:0000256" key="10">
    <source>
        <dbReference type="SAM" id="MobiDB-lite"/>
    </source>
</evidence>
<reference evidence="13 14" key="1">
    <citation type="journal article" date="2017" name="Int. J. Syst. Evol. Microbiol.">
        <title>Marinicauda algicola sp. nov., isolated from a marine red alga Rhodosorus marinus.</title>
        <authorList>
            <person name="Jeong S.E."/>
            <person name="Jeon S.H."/>
            <person name="Chun B.H."/>
            <person name="Kim D.W."/>
            <person name="Jeon C.O."/>
        </authorList>
    </citation>
    <scope>NUCLEOTIDE SEQUENCE [LARGE SCALE GENOMIC DNA]</scope>
    <source>
        <strain evidence="13 14">JCM 31718</strain>
    </source>
</reference>
<comment type="similarity">
    <text evidence="9">Belongs to the MnmA/TRMU family.</text>
</comment>
<evidence type="ECO:0000256" key="9">
    <source>
        <dbReference type="HAMAP-Rule" id="MF_00144"/>
    </source>
</evidence>
<dbReference type="FunFam" id="3.40.50.620:FF:000115">
    <property type="entry name" value="tRNA-specific 2-thiouridylase MnmA"/>
    <property type="match status" value="1"/>
</dbReference>
<keyword evidence="14" id="KW-1185">Reference proteome</keyword>
<dbReference type="GO" id="GO:0002143">
    <property type="term" value="P:tRNA wobble position uridine thiolation"/>
    <property type="evidence" value="ECO:0007669"/>
    <property type="project" value="TreeGrafter"/>
</dbReference>
<dbReference type="Gene3D" id="2.40.30.10">
    <property type="entry name" value="Translation factors"/>
    <property type="match status" value="1"/>
</dbReference>